<evidence type="ECO:0000256" key="4">
    <source>
        <dbReference type="ARBA" id="ARBA00023004"/>
    </source>
</evidence>
<dbReference type="InterPro" id="IPR039650">
    <property type="entry name" value="HdrA-like"/>
</dbReference>
<name>A0A9D2SJC6_9FIRM</name>
<dbReference type="PANTHER" id="PTHR43498">
    <property type="entry name" value="FERREDOXIN:COB-COM HETERODISULFIDE REDUCTASE SUBUNIT A"/>
    <property type="match status" value="1"/>
</dbReference>
<comment type="caution">
    <text evidence="6">The sequence shown here is derived from an EMBL/GenBank/DDBJ whole genome shotgun (WGS) entry which is preliminary data.</text>
</comment>
<dbReference type="GO" id="GO:0016491">
    <property type="term" value="F:oxidoreductase activity"/>
    <property type="evidence" value="ECO:0007669"/>
    <property type="project" value="UniProtKB-KW"/>
</dbReference>
<protein>
    <submittedName>
        <fullName evidence="6">FAD-dependent oxidoreductase</fullName>
    </submittedName>
</protein>
<dbReference type="Gene3D" id="3.50.50.60">
    <property type="entry name" value="FAD/NAD(P)-binding domain"/>
    <property type="match status" value="1"/>
</dbReference>
<dbReference type="PANTHER" id="PTHR43498:SF1">
    <property type="entry name" value="COB--COM HETERODISULFIDE REDUCTASE IRON-SULFUR SUBUNIT A"/>
    <property type="match status" value="1"/>
</dbReference>
<evidence type="ECO:0000313" key="6">
    <source>
        <dbReference type="EMBL" id="HJC07133.1"/>
    </source>
</evidence>
<evidence type="ECO:0000256" key="1">
    <source>
        <dbReference type="ARBA" id="ARBA00022485"/>
    </source>
</evidence>
<keyword evidence="2" id="KW-0479">Metal-binding</keyword>
<reference evidence="6" key="1">
    <citation type="journal article" date="2021" name="PeerJ">
        <title>Extensive microbial diversity within the chicken gut microbiome revealed by metagenomics and culture.</title>
        <authorList>
            <person name="Gilroy R."/>
            <person name="Ravi A."/>
            <person name="Getino M."/>
            <person name="Pursley I."/>
            <person name="Horton D.L."/>
            <person name="Alikhan N.F."/>
            <person name="Baker D."/>
            <person name="Gharbi K."/>
            <person name="Hall N."/>
            <person name="Watson M."/>
            <person name="Adriaenssens E.M."/>
            <person name="Foster-Nyarko E."/>
            <person name="Jarju S."/>
            <person name="Secka A."/>
            <person name="Antonio M."/>
            <person name="Oren A."/>
            <person name="Chaudhuri R.R."/>
            <person name="La Ragione R."/>
            <person name="Hildebrand F."/>
            <person name="Pallen M.J."/>
        </authorList>
    </citation>
    <scope>NUCLEOTIDE SEQUENCE</scope>
    <source>
        <strain evidence="6">CHK180-15479</strain>
    </source>
</reference>
<dbReference type="EMBL" id="DWWT01000073">
    <property type="protein sequence ID" value="HJC07133.1"/>
    <property type="molecule type" value="Genomic_DNA"/>
</dbReference>
<organism evidence="6 7">
    <name type="scientific">Candidatus Enterocloster excrementipullorum</name>
    <dbReference type="NCBI Taxonomy" id="2838559"/>
    <lineage>
        <taxon>Bacteria</taxon>
        <taxon>Bacillati</taxon>
        <taxon>Bacillota</taxon>
        <taxon>Clostridia</taxon>
        <taxon>Lachnospirales</taxon>
        <taxon>Lachnospiraceae</taxon>
        <taxon>Enterocloster</taxon>
    </lineage>
</organism>
<dbReference type="InterPro" id="IPR036188">
    <property type="entry name" value="FAD/NAD-bd_sf"/>
</dbReference>
<sequence>MIRNKHYDVIVLGGGAAGIAAAIGARKAGKNVLLVERNGSLGGQATNANVASYCGFFTHGEQPEQIVYGVGEEVLQKLKALGYYNGYSLSPVKNAIVTLDIEATKVALDELVLEYELDFLLHCTMVEAKLDEAGEHILAIRCADDEGYCEFSANAFVDASGDGNLGAFAGAPFVFGDGNGGGYMSTRVMRIDRVDPAVKFTPALLEKALLQAKNDGFTHLTKESGIVFRTNEDTVAAILPSVEVPALDAETLTRCEVDTRRQSLEYMEAFRRYFPGMEKARLVWTGNSFGIRDTRHLLGEYTLTGDDVLNAIKQKDAVARGAWPCEMHVEKNKMAKYLFVKGDDYYEIPLRCLKVQKIKNLWSAGRTLSADHIAFASVRVMGTGFGTGHAAGVAAALTGNKDTYDVEAIRAELNRQNARI</sequence>
<dbReference type="AlphaFoldDB" id="A0A9D2SJC6"/>
<evidence type="ECO:0000256" key="3">
    <source>
        <dbReference type="ARBA" id="ARBA00023002"/>
    </source>
</evidence>
<proteinExistence type="predicted"/>
<gene>
    <name evidence="6" type="ORF">H9704_13490</name>
</gene>
<reference evidence="6" key="2">
    <citation type="submission" date="2021-04" db="EMBL/GenBank/DDBJ databases">
        <authorList>
            <person name="Gilroy R."/>
        </authorList>
    </citation>
    <scope>NUCLEOTIDE SEQUENCE</scope>
    <source>
        <strain evidence="6">CHK180-15479</strain>
    </source>
</reference>
<dbReference type="GO" id="GO:0046872">
    <property type="term" value="F:metal ion binding"/>
    <property type="evidence" value="ECO:0007669"/>
    <property type="project" value="UniProtKB-KW"/>
</dbReference>
<dbReference type="Proteomes" id="UP000823910">
    <property type="component" value="Unassembled WGS sequence"/>
</dbReference>
<keyword evidence="1" id="KW-0004">4Fe-4S</keyword>
<evidence type="ECO:0000313" key="7">
    <source>
        <dbReference type="Proteomes" id="UP000823910"/>
    </source>
</evidence>
<dbReference type="Pfam" id="PF12831">
    <property type="entry name" value="FAD_oxidored"/>
    <property type="match status" value="1"/>
</dbReference>
<dbReference type="SUPFAM" id="SSF51905">
    <property type="entry name" value="FAD/NAD(P)-binding domain"/>
    <property type="match status" value="1"/>
</dbReference>
<dbReference type="GO" id="GO:0051539">
    <property type="term" value="F:4 iron, 4 sulfur cluster binding"/>
    <property type="evidence" value="ECO:0007669"/>
    <property type="project" value="UniProtKB-KW"/>
</dbReference>
<keyword evidence="5" id="KW-0411">Iron-sulfur</keyword>
<accession>A0A9D2SJC6</accession>
<keyword evidence="3" id="KW-0560">Oxidoreductase</keyword>
<evidence type="ECO:0000256" key="5">
    <source>
        <dbReference type="ARBA" id="ARBA00023014"/>
    </source>
</evidence>
<evidence type="ECO:0000256" key="2">
    <source>
        <dbReference type="ARBA" id="ARBA00022723"/>
    </source>
</evidence>
<keyword evidence="4" id="KW-0408">Iron</keyword>